<evidence type="ECO:0000256" key="3">
    <source>
        <dbReference type="ARBA" id="ARBA00023163"/>
    </source>
</evidence>
<feature type="domain" description="HTH tetR-type" evidence="5">
    <location>
        <begin position="20"/>
        <end position="80"/>
    </location>
</feature>
<dbReference type="Pfam" id="PF00440">
    <property type="entry name" value="TetR_N"/>
    <property type="match status" value="1"/>
</dbReference>
<dbReference type="InterPro" id="IPR004111">
    <property type="entry name" value="Repressor_TetR_C"/>
</dbReference>
<comment type="caution">
    <text evidence="6">The sequence shown here is derived from an EMBL/GenBank/DDBJ whole genome shotgun (WGS) entry which is preliminary data.</text>
</comment>
<evidence type="ECO:0000256" key="2">
    <source>
        <dbReference type="ARBA" id="ARBA00023125"/>
    </source>
</evidence>
<evidence type="ECO:0000313" key="7">
    <source>
        <dbReference type="Proteomes" id="UP001602245"/>
    </source>
</evidence>
<dbReference type="SUPFAM" id="SSF46689">
    <property type="entry name" value="Homeodomain-like"/>
    <property type="match status" value="1"/>
</dbReference>
<dbReference type="PROSITE" id="PS50977">
    <property type="entry name" value="HTH_TETR_2"/>
    <property type="match status" value="1"/>
</dbReference>
<evidence type="ECO:0000256" key="1">
    <source>
        <dbReference type="ARBA" id="ARBA00023015"/>
    </source>
</evidence>
<dbReference type="InterPro" id="IPR050109">
    <property type="entry name" value="HTH-type_TetR-like_transc_reg"/>
</dbReference>
<name>A0ABW6WHZ7_9ACTN</name>
<dbReference type="InterPro" id="IPR036271">
    <property type="entry name" value="Tet_transcr_reg_TetR-rel_C_sf"/>
</dbReference>
<dbReference type="Gene3D" id="1.10.357.10">
    <property type="entry name" value="Tetracycline Repressor, domain 2"/>
    <property type="match status" value="1"/>
</dbReference>
<dbReference type="Pfam" id="PF02909">
    <property type="entry name" value="TetR_C_1"/>
    <property type="match status" value="1"/>
</dbReference>
<evidence type="ECO:0000256" key="4">
    <source>
        <dbReference type="PROSITE-ProRule" id="PRU00335"/>
    </source>
</evidence>
<dbReference type="SUPFAM" id="SSF48498">
    <property type="entry name" value="Tetracyclin repressor-like, C-terminal domain"/>
    <property type="match status" value="1"/>
</dbReference>
<feature type="DNA-binding region" description="H-T-H motif" evidence="4">
    <location>
        <begin position="43"/>
        <end position="62"/>
    </location>
</feature>
<evidence type="ECO:0000259" key="5">
    <source>
        <dbReference type="PROSITE" id="PS50977"/>
    </source>
</evidence>
<gene>
    <name evidence="6" type="ORF">ACFY35_21480</name>
</gene>
<dbReference type="InterPro" id="IPR009057">
    <property type="entry name" value="Homeodomain-like_sf"/>
</dbReference>
<accession>A0ABW6WHZ7</accession>
<dbReference type="PANTHER" id="PTHR30055">
    <property type="entry name" value="HTH-TYPE TRANSCRIPTIONAL REGULATOR RUTR"/>
    <property type="match status" value="1"/>
</dbReference>
<keyword evidence="7" id="KW-1185">Reference proteome</keyword>
<proteinExistence type="predicted"/>
<reference evidence="6 7" key="1">
    <citation type="submission" date="2024-10" db="EMBL/GenBank/DDBJ databases">
        <title>The Natural Products Discovery Center: Release of the First 8490 Sequenced Strains for Exploring Actinobacteria Biosynthetic Diversity.</title>
        <authorList>
            <person name="Kalkreuter E."/>
            <person name="Kautsar S.A."/>
            <person name="Yang D."/>
            <person name="Bader C.D."/>
            <person name="Teijaro C.N."/>
            <person name="Fluegel L."/>
            <person name="Davis C.M."/>
            <person name="Simpson J.R."/>
            <person name="Lauterbach L."/>
            <person name="Steele A.D."/>
            <person name="Gui C."/>
            <person name="Meng S."/>
            <person name="Li G."/>
            <person name="Viehrig K."/>
            <person name="Ye F."/>
            <person name="Su P."/>
            <person name="Kiefer A.F."/>
            <person name="Nichols A."/>
            <person name="Cepeda A.J."/>
            <person name="Yan W."/>
            <person name="Fan B."/>
            <person name="Jiang Y."/>
            <person name="Adhikari A."/>
            <person name="Zheng C.-J."/>
            <person name="Schuster L."/>
            <person name="Cowan T.M."/>
            <person name="Smanski M.J."/>
            <person name="Chevrette M.G."/>
            <person name="De Carvalho L.P.S."/>
            <person name="Shen B."/>
        </authorList>
    </citation>
    <scope>NUCLEOTIDE SEQUENCE [LARGE SCALE GENOMIC DNA]</scope>
    <source>
        <strain evidence="6 7">NPDC000087</strain>
    </source>
</reference>
<protein>
    <submittedName>
        <fullName evidence="6">TetR/AcrR family transcriptional regulator C-terminal domain-containing protein</fullName>
    </submittedName>
</protein>
<keyword evidence="3" id="KW-0804">Transcription</keyword>
<organism evidence="6 7">
    <name type="scientific">Paractinoplanes globisporus</name>
    <dbReference type="NCBI Taxonomy" id="113565"/>
    <lineage>
        <taxon>Bacteria</taxon>
        <taxon>Bacillati</taxon>
        <taxon>Actinomycetota</taxon>
        <taxon>Actinomycetes</taxon>
        <taxon>Micromonosporales</taxon>
        <taxon>Micromonosporaceae</taxon>
        <taxon>Paractinoplanes</taxon>
    </lineage>
</organism>
<keyword evidence="1" id="KW-0805">Transcription regulation</keyword>
<evidence type="ECO:0000313" key="6">
    <source>
        <dbReference type="EMBL" id="MFF5292020.1"/>
    </source>
</evidence>
<dbReference type="PANTHER" id="PTHR30055:SF151">
    <property type="entry name" value="TRANSCRIPTIONAL REGULATORY PROTEIN"/>
    <property type="match status" value="1"/>
</dbReference>
<dbReference type="Gene3D" id="1.10.10.60">
    <property type="entry name" value="Homeodomain-like"/>
    <property type="match status" value="1"/>
</dbReference>
<dbReference type="Proteomes" id="UP001602245">
    <property type="component" value="Unassembled WGS sequence"/>
</dbReference>
<dbReference type="RefSeq" id="WP_051115139.1">
    <property type="nucleotide sequence ID" value="NZ_JBIAZU010000004.1"/>
</dbReference>
<dbReference type="EMBL" id="JBIAZU010000004">
    <property type="protein sequence ID" value="MFF5292020.1"/>
    <property type="molecule type" value="Genomic_DNA"/>
</dbReference>
<dbReference type="InterPro" id="IPR001647">
    <property type="entry name" value="HTH_TetR"/>
</dbReference>
<sequence length="246" mass="27252">MRDAVTPEARAGGPGSGRGGLDAERIIAAAVRFIDEHGLRMLTMQRLGAYLGVEGMALYRYVPGREALLDGVVEAVVDELFNDPEVHLEAHAGWVDYLQRLGHGLRRIALTHPEVFPLVATRPTAAPWVRPPLRSLRWIESLLQVMTDAGFSDENAAAVYRTFSSFLLGYLLLEVAGRGVETGPVEEPDVMPTEDLSGYPLLQRLEPHLSLDFAAQDFDEALEALLDRVALLLPRRRRPHRLTADE</sequence>
<keyword evidence="2 4" id="KW-0238">DNA-binding</keyword>